<evidence type="ECO:0000313" key="1">
    <source>
        <dbReference type="EMBL" id="KAF5807591.1"/>
    </source>
</evidence>
<dbReference type="Proteomes" id="UP000215914">
    <property type="component" value="Unassembled WGS sequence"/>
</dbReference>
<dbReference type="EMBL" id="MNCJ02000320">
    <property type="protein sequence ID" value="KAF5807591.1"/>
    <property type="molecule type" value="Genomic_DNA"/>
</dbReference>
<name>A0A9K3NP78_HELAN</name>
<dbReference type="Gramene" id="mRNA:HanXRQr2_Chr05g0235371">
    <property type="protein sequence ID" value="mRNA:HanXRQr2_Chr05g0235371"/>
    <property type="gene ID" value="HanXRQr2_Chr05g0235371"/>
</dbReference>
<reference evidence="1" key="2">
    <citation type="submission" date="2020-06" db="EMBL/GenBank/DDBJ databases">
        <title>Helianthus annuus Genome sequencing and assembly Release 2.</title>
        <authorList>
            <person name="Gouzy J."/>
            <person name="Langlade N."/>
            <person name="Munos S."/>
        </authorList>
    </citation>
    <scope>NUCLEOTIDE SEQUENCE</scope>
    <source>
        <tissue evidence="1">Leaves</tissue>
    </source>
</reference>
<comment type="caution">
    <text evidence="1">The sequence shown here is derived from an EMBL/GenBank/DDBJ whole genome shotgun (WGS) entry which is preliminary data.</text>
</comment>
<reference evidence="1" key="1">
    <citation type="journal article" date="2017" name="Nature">
        <title>The sunflower genome provides insights into oil metabolism, flowering and Asterid evolution.</title>
        <authorList>
            <person name="Badouin H."/>
            <person name="Gouzy J."/>
            <person name="Grassa C.J."/>
            <person name="Murat F."/>
            <person name="Staton S.E."/>
            <person name="Cottret L."/>
            <person name="Lelandais-Briere C."/>
            <person name="Owens G.L."/>
            <person name="Carrere S."/>
            <person name="Mayjonade B."/>
            <person name="Legrand L."/>
            <person name="Gill N."/>
            <person name="Kane N.C."/>
            <person name="Bowers J.E."/>
            <person name="Hubner S."/>
            <person name="Bellec A."/>
            <person name="Berard A."/>
            <person name="Berges H."/>
            <person name="Blanchet N."/>
            <person name="Boniface M.C."/>
            <person name="Brunel D."/>
            <person name="Catrice O."/>
            <person name="Chaidir N."/>
            <person name="Claudel C."/>
            <person name="Donnadieu C."/>
            <person name="Faraut T."/>
            <person name="Fievet G."/>
            <person name="Helmstetter N."/>
            <person name="King M."/>
            <person name="Knapp S.J."/>
            <person name="Lai Z."/>
            <person name="Le Paslier M.C."/>
            <person name="Lippi Y."/>
            <person name="Lorenzon L."/>
            <person name="Mandel J.R."/>
            <person name="Marage G."/>
            <person name="Marchand G."/>
            <person name="Marquand E."/>
            <person name="Bret-Mestries E."/>
            <person name="Morien E."/>
            <person name="Nambeesan S."/>
            <person name="Nguyen T."/>
            <person name="Pegot-Espagnet P."/>
            <person name="Pouilly N."/>
            <person name="Raftis F."/>
            <person name="Sallet E."/>
            <person name="Schiex T."/>
            <person name="Thomas J."/>
            <person name="Vandecasteele C."/>
            <person name="Vares D."/>
            <person name="Vear F."/>
            <person name="Vautrin S."/>
            <person name="Crespi M."/>
            <person name="Mangin B."/>
            <person name="Burke J.M."/>
            <person name="Salse J."/>
            <person name="Munos S."/>
            <person name="Vincourt P."/>
            <person name="Rieseberg L.H."/>
            <person name="Langlade N.B."/>
        </authorList>
    </citation>
    <scope>NUCLEOTIDE SEQUENCE</scope>
    <source>
        <tissue evidence="1">Leaves</tissue>
    </source>
</reference>
<sequence>MFNVFYTVTYTSGFYSFNSWTGVTPVCSVPLKSLHDWKQNFFYICRGVIPLDMHYRSVDEGIPKIDVLVGFADQDWYKKITHKATAISQLEEMALVGAGMSLLWFPKNPLGVPVYGYQGKCIWIQFVKCLLNVLDPKAAGAMVEAIQEDGKPTWLNQI</sequence>
<proteinExistence type="predicted"/>
<dbReference type="AlphaFoldDB" id="A0A9K3NP78"/>
<gene>
    <name evidence="1" type="ORF">HanXRQr2_Chr05g0235371</name>
</gene>
<evidence type="ECO:0000313" key="2">
    <source>
        <dbReference type="Proteomes" id="UP000215914"/>
    </source>
</evidence>
<keyword evidence="2" id="KW-1185">Reference proteome</keyword>
<accession>A0A9K3NP78</accession>
<organism evidence="1 2">
    <name type="scientific">Helianthus annuus</name>
    <name type="common">Common sunflower</name>
    <dbReference type="NCBI Taxonomy" id="4232"/>
    <lineage>
        <taxon>Eukaryota</taxon>
        <taxon>Viridiplantae</taxon>
        <taxon>Streptophyta</taxon>
        <taxon>Embryophyta</taxon>
        <taxon>Tracheophyta</taxon>
        <taxon>Spermatophyta</taxon>
        <taxon>Magnoliopsida</taxon>
        <taxon>eudicotyledons</taxon>
        <taxon>Gunneridae</taxon>
        <taxon>Pentapetalae</taxon>
        <taxon>asterids</taxon>
        <taxon>campanulids</taxon>
        <taxon>Asterales</taxon>
        <taxon>Asteraceae</taxon>
        <taxon>Asteroideae</taxon>
        <taxon>Heliantheae alliance</taxon>
        <taxon>Heliantheae</taxon>
        <taxon>Helianthus</taxon>
    </lineage>
</organism>
<protein>
    <submittedName>
        <fullName evidence="1">Uncharacterized protein</fullName>
    </submittedName>
</protein>